<sequence length="53" mass="5563">MRIIHAVGRGRITDGLSSGDLDLIGTPRAVGGVNLGPLLLEQSRCILLAQQLP</sequence>
<reference evidence="1 2" key="1">
    <citation type="submission" date="2019-02" db="EMBL/GenBank/DDBJ databases">
        <title>Deep-cultivation of Planctomycetes and their phenomic and genomic characterization uncovers novel biology.</title>
        <authorList>
            <person name="Wiegand S."/>
            <person name="Jogler M."/>
            <person name="Boedeker C."/>
            <person name="Pinto D."/>
            <person name="Vollmers J."/>
            <person name="Rivas-Marin E."/>
            <person name="Kohn T."/>
            <person name="Peeters S.H."/>
            <person name="Heuer A."/>
            <person name="Rast P."/>
            <person name="Oberbeckmann S."/>
            <person name="Bunk B."/>
            <person name="Jeske O."/>
            <person name="Meyerdierks A."/>
            <person name="Storesund J.E."/>
            <person name="Kallscheuer N."/>
            <person name="Luecker S."/>
            <person name="Lage O.M."/>
            <person name="Pohl T."/>
            <person name="Merkel B.J."/>
            <person name="Hornburger P."/>
            <person name="Mueller R.-W."/>
            <person name="Bruemmer F."/>
            <person name="Labrenz M."/>
            <person name="Spormann A.M."/>
            <person name="Op Den Camp H."/>
            <person name="Overmann J."/>
            <person name="Amann R."/>
            <person name="Jetten M.S.M."/>
            <person name="Mascher T."/>
            <person name="Medema M.H."/>
            <person name="Devos D.P."/>
            <person name="Kaster A.-K."/>
            <person name="Ovreas L."/>
            <person name="Rohde M."/>
            <person name="Galperin M.Y."/>
            <person name="Jogler C."/>
        </authorList>
    </citation>
    <scope>NUCLEOTIDE SEQUENCE [LARGE SCALE GENOMIC DNA]</scope>
    <source>
        <strain evidence="1 2">Poly59</strain>
    </source>
</reference>
<dbReference type="AlphaFoldDB" id="A0A5C6ELX9"/>
<evidence type="ECO:0000313" key="2">
    <source>
        <dbReference type="Proteomes" id="UP000317977"/>
    </source>
</evidence>
<dbReference type="Proteomes" id="UP000317977">
    <property type="component" value="Unassembled WGS sequence"/>
</dbReference>
<comment type="caution">
    <text evidence="1">The sequence shown here is derived from an EMBL/GenBank/DDBJ whole genome shotgun (WGS) entry which is preliminary data.</text>
</comment>
<accession>A0A5C6ELX9</accession>
<gene>
    <name evidence="1" type="ORF">Poly59_40150</name>
</gene>
<dbReference type="EMBL" id="SJPX01000004">
    <property type="protein sequence ID" value="TWU49400.1"/>
    <property type="molecule type" value="Genomic_DNA"/>
</dbReference>
<name>A0A5C6ELX9_9BACT</name>
<evidence type="ECO:0000313" key="1">
    <source>
        <dbReference type="EMBL" id="TWU49400.1"/>
    </source>
</evidence>
<keyword evidence="2" id="KW-1185">Reference proteome</keyword>
<organism evidence="1 2">
    <name type="scientific">Rubripirellula reticaptiva</name>
    <dbReference type="NCBI Taxonomy" id="2528013"/>
    <lineage>
        <taxon>Bacteria</taxon>
        <taxon>Pseudomonadati</taxon>
        <taxon>Planctomycetota</taxon>
        <taxon>Planctomycetia</taxon>
        <taxon>Pirellulales</taxon>
        <taxon>Pirellulaceae</taxon>
        <taxon>Rubripirellula</taxon>
    </lineage>
</organism>
<protein>
    <submittedName>
        <fullName evidence="1">Uncharacterized protein</fullName>
    </submittedName>
</protein>
<proteinExistence type="predicted"/>